<proteinExistence type="predicted"/>
<dbReference type="SMART" id="SM00530">
    <property type="entry name" value="HTH_XRE"/>
    <property type="match status" value="1"/>
</dbReference>
<dbReference type="EMBL" id="JAWIIJ010000004">
    <property type="protein sequence ID" value="MDV2078488.1"/>
    <property type="molecule type" value="Genomic_DNA"/>
</dbReference>
<dbReference type="InterPro" id="IPR001387">
    <property type="entry name" value="Cro/C1-type_HTH"/>
</dbReference>
<dbReference type="RefSeq" id="WP_316973249.1">
    <property type="nucleotide sequence ID" value="NZ_JAWIIJ010000004.1"/>
</dbReference>
<comment type="caution">
    <text evidence="2">The sequence shown here is derived from an EMBL/GenBank/DDBJ whole genome shotgun (WGS) entry which is preliminary data.</text>
</comment>
<accession>A0ABU3VW35</accession>
<dbReference type="InterPro" id="IPR041413">
    <property type="entry name" value="MLTR_LBD"/>
</dbReference>
<evidence type="ECO:0000259" key="1">
    <source>
        <dbReference type="SMART" id="SM00530"/>
    </source>
</evidence>
<dbReference type="Pfam" id="PF13560">
    <property type="entry name" value="HTH_31"/>
    <property type="match status" value="1"/>
</dbReference>
<dbReference type="Proteomes" id="UP001269819">
    <property type="component" value="Unassembled WGS sequence"/>
</dbReference>
<organism evidence="2 3">
    <name type="scientific">Marinobacter xestospongiae</name>
    <dbReference type="NCBI Taxonomy" id="994319"/>
    <lineage>
        <taxon>Bacteria</taxon>
        <taxon>Pseudomonadati</taxon>
        <taxon>Pseudomonadota</taxon>
        <taxon>Gammaproteobacteria</taxon>
        <taxon>Pseudomonadales</taxon>
        <taxon>Marinobacteraceae</taxon>
        <taxon>Marinobacter</taxon>
    </lineage>
</organism>
<gene>
    <name evidence="2" type="ORF">RYS15_07320</name>
</gene>
<dbReference type="InterPro" id="IPR010982">
    <property type="entry name" value="Lambda_DNA-bd_dom_sf"/>
</dbReference>
<dbReference type="Gene3D" id="3.30.450.180">
    <property type="match status" value="1"/>
</dbReference>
<feature type="domain" description="HTH cro/C1-type" evidence="1">
    <location>
        <begin position="15"/>
        <end position="87"/>
    </location>
</feature>
<name>A0ABU3VW35_9GAMM</name>
<keyword evidence="3" id="KW-1185">Reference proteome</keyword>
<evidence type="ECO:0000313" key="3">
    <source>
        <dbReference type="Proteomes" id="UP001269819"/>
    </source>
</evidence>
<reference evidence="2 3" key="1">
    <citation type="submission" date="2023-10" db="EMBL/GenBank/DDBJ databases">
        <title>Characteristics and mechanism of a salt-tolerant marine origin heterotrophic nitrifying- aerobic denitrifying bacteria Marinobacter xestospongiae HN1.</title>
        <authorList>
            <person name="Qi R."/>
        </authorList>
    </citation>
    <scope>NUCLEOTIDE SEQUENCE [LARGE SCALE GENOMIC DNA]</scope>
    <source>
        <strain evidence="2 3">HN1</strain>
    </source>
</reference>
<dbReference type="Gene3D" id="1.10.260.40">
    <property type="entry name" value="lambda repressor-like DNA-binding domains"/>
    <property type="match status" value="1"/>
</dbReference>
<dbReference type="CDD" id="cd00093">
    <property type="entry name" value="HTH_XRE"/>
    <property type="match status" value="1"/>
</dbReference>
<dbReference type="PANTHER" id="PTHR35010">
    <property type="entry name" value="BLL4672 PROTEIN-RELATED"/>
    <property type="match status" value="1"/>
</dbReference>
<protein>
    <submittedName>
        <fullName evidence="2">Helix-turn-helix transcriptional regulator</fullName>
    </submittedName>
</protein>
<evidence type="ECO:0000313" key="2">
    <source>
        <dbReference type="EMBL" id="MDV2078488.1"/>
    </source>
</evidence>
<dbReference type="Pfam" id="PF17765">
    <property type="entry name" value="MLTR_LBD"/>
    <property type="match status" value="1"/>
</dbReference>
<sequence length="279" mass="31602">MARSLARVRGELADFLRSRRQRIAPEAVGLPAGGRRRTPGLRREEVAALAGVGVTWYTWLEQGREIGVSSGFLDRLSEVLRLDEAERRHLYLLVHQRPPVAPGKTWCQVPEVVHRLMADLPQRPVYVLNLRWDVLAWNPVADRLFGFAAQSPGRRNLLRMLFLGPVLRQRLVDWPQQASQLLASFRRGFVQAHSAPDIDELVEELTRAAPDFGPMWARQQVHGSCLGVRRLWLPDLGDATFDQASLTIDAERHLHLVYYAARDESAWQAWLRSAAVGAC</sequence>